<name>A0A834IBJ1_RHYFE</name>
<reference evidence="1" key="1">
    <citation type="submission" date="2020-08" db="EMBL/GenBank/DDBJ databases">
        <title>Genome sequencing and assembly of the red palm weevil Rhynchophorus ferrugineus.</title>
        <authorList>
            <person name="Dias G.B."/>
            <person name="Bergman C.M."/>
            <person name="Manee M."/>
        </authorList>
    </citation>
    <scope>NUCLEOTIDE SEQUENCE</scope>
    <source>
        <strain evidence="1">AA-2017</strain>
        <tissue evidence="1">Whole larva</tissue>
    </source>
</reference>
<evidence type="ECO:0000313" key="2">
    <source>
        <dbReference type="Proteomes" id="UP000625711"/>
    </source>
</evidence>
<gene>
    <name evidence="1" type="ORF">GWI33_008763</name>
</gene>
<organism evidence="1 2">
    <name type="scientific">Rhynchophorus ferrugineus</name>
    <name type="common">Red palm weevil</name>
    <name type="synonym">Curculio ferrugineus</name>
    <dbReference type="NCBI Taxonomy" id="354439"/>
    <lineage>
        <taxon>Eukaryota</taxon>
        <taxon>Metazoa</taxon>
        <taxon>Ecdysozoa</taxon>
        <taxon>Arthropoda</taxon>
        <taxon>Hexapoda</taxon>
        <taxon>Insecta</taxon>
        <taxon>Pterygota</taxon>
        <taxon>Neoptera</taxon>
        <taxon>Endopterygota</taxon>
        <taxon>Coleoptera</taxon>
        <taxon>Polyphaga</taxon>
        <taxon>Cucujiformia</taxon>
        <taxon>Curculionidae</taxon>
        <taxon>Dryophthorinae</taxon>
        <taxon>Rhynchophorus</taxon>
    </lineage>
</organism>
<comment type="caution">
    <text evidence="1">The sequence shown here is derived from an EMBL/GenBank/DDBJ whole genome shotgun (WGS) entry which is preliminary data.</text>
</comment>
<sequence length="75" mass="8797">MEEQGGYISCQIYNTSFSTTWNSIRLRSNLLHNGRHTFLIIVYLEFTVDSYQIKYISCHLALDVLKHSINLLLME</sequence>
<dbReference type="AlphaFoldDB" id="A0A834IBJ1"/>
<accession>A0A834IBJ1</accession>
<dbReference type="Proteomes" id="UP000625711">
    <property type="component" value="Unassembled WGS sequence"/>
</dbReference>
<keyword evidence="2" id="KW-1185">Reference proteome</keyword>
<proteinExistence type="predicted"/>
<dbReference type="EMBL" id="JAACXV010000406">
    <property type="protein sequence ID" value="KAF7278147.1"/>
    <property type="molecule type" value="Genomic_DNA"/>
</dbReference>
<protein>
    <submittedName>
        <fullName evidence="1">Uncharacterized protein</fullName>
    </submittedName>
</protein>
<evidence type="ECO:0000313" key="1">
    <source>
        <dbReference type="EMBL" id="KAF7278147.1"/>
    </source>
</evidence>